<keyword evidence="2 3" id="KW-0560">Oxidoreductase</keyword>
<dbReference type="AlphaFoldDB" id="A0A0M2UU29"/>
<dbReference type="InterPro" id="IPR046346">
    <property type="entry name" value="Aminoacid_DH-like_N_sf"/>
</dbReference>
<evidence type="ECO:0000313" key="9">
    <source>
        <dbReference type="EMBL" id="KKO17984.1"/>
    </source>
</evidence>
<feature type="binding site" evidence="5">
    <location>
        <position position="190"/>
    </location>
    <ligand>
        <name>NAD(+)</name>
        <dbReference type="ChEBI" id="CHEBI:57540"/>
    </ligand>
</feature>
<protein>
    <recommendedName>
        <fullName evidence="3">Glutamate dehydrogenase</fullName>
    </recommendedName>
</protein>
<feature type="domain" description="Glutamate/phenylalanine/leucine/valine/L-tryptophan dehydrogenase C-terminal" evidence="8">
    <location>
        <begin position="183"/>
        <end position="413"/>
    </location>
</feature>
<evidence type="ECO:0000256" key="7">
    <source>
        <dbReference type="RuleBase" id="RU004417"/>
    </source>
</evidence>
<keyword evidence="5" id="KW-0520">NAD</keyword>
<dbReference type="InterPro" id="IPR036291">
    <property type="entry name" value="NAD(P)-bd_dom_sf"/>
</dbReference>
<dbReference type="SUPFAM" id="SSF51735">
    <property type="entry name" value="NAD(P)-binding Rossmann-fold domains"/>
    <property type="match status" value="1"/>
</dbReference>
<name>A0A0M2UU29_9BACT</name>
<dbReference type="GO" id="GO:0000166">
    <property type="term" value="F:nucleotide binding"/>
    <property type="evidence" value="ECO:0007669"/>
    <property type="project" value="UniProtKB-KW"/>
</dbReference>
<sequence>MEKNDILFETALEQFDTVAEILQLEDEIRERMRFPKRSLIVSVPVRLDNGTVKVFRGYRVQHDITLGPSKGGIRYHPNVDLNEVSALAMLMTWKCALMHMPYGGAKGGVQCNPEEMSQNELERMTRRYTTEIVQIIGPDRDIPAPDLYTNSQTMAWMMDTYSVQQGNTVPGVVTGKPLLLGGSLGRAEGTGRGVAYMVIEAARVLYKELRGLRVAIQGMGNVGSVATRLLYDQGCNIVAVSDVSGGAYNPKGILVPYLMHHIKEHKHVVGLREADAITNEELFELDCDVIIPAAIEGQITETNADKVRAKIIVEGANGPTTPEADKILFDKKVFLVPDILANAGGVTVSYFEWVQDIQYYFWSEEDIQKKLKDVMVGTFNRVLALSNKQGVDLRTAALMLGIGRVADAKKLRGLYLNGIMDFHGSAAQ</sequence>
<feature type="active site" description="Proton donor" evidence="4">
    <location>
        <position position="106"/>
    </location>
</feature>
<dbReference type="FunFam" id="3.40.50.10860:FF:000003">
    <property type="entry name" value="Glutamate dehydrogenase"/>
    <property type="match status" value="1"/>
</dbReference>
<evidence type="ECO:0000256" key="1">
    <source>
        <dbReference type="ARBA" id="ARBA00006382"/>
    </source>
</evidence>
<feature type="binding site" evidence="5">
    <location>
        <position position="349"/>
    </location>
    <ligand>
        <name>substrate</name>
    </ligand>
</feature>
<keyword evidence="10" id="KW-1185">Reference proteome</keyword>
<dbReference type="Proteomes" id="UP000034954">
    <property type="component" value="Unassembled WGS sequence"/>
</dbReference>
<organism evidence="9 10">
    <name type="scientific">Candidatus Brocadia fulgida</name>
    <dbReference type="NCBI Taxonomy" id="380242"/>
    <lineage>
        <taxon>Bacteria</taxon>
        <taxon>Pseudomonadati</taxon>
        <taxon>Planctomycetota</taxon>
        <taxon>Candidatus Brocadiia</taxon>
        <taxon>Candidatus Brocadiales</taxon>
        <taxon>Candidatus Brocadiaceae</taxon>
        <taxon>Candidatus Brocadia</taxon>
    </lineage>
</organism>
<dbReference type="Gene3D" id="3.40.50.720">
    <property type="entry name" value="NAD(P)-binding Rossmann-like Domain"/>
    <property type="match status" value="1"/>
</dbReference>
<dbReference type="GO" id="GO:0004352">
    <property type="term" value="F:glutamate dehydrogenase (NAD+) activity"/>
    <property type="evidence" value="ECO:0007669"/>
    <property type="project" value="TreeGrafter"/>
</dbReference>
<feature type="binding site" evidence="5">
    <location>
        <position position="94"/>
    </location>
    <ligand>
        <name>substrate</name>
    </ligand>
</feature>
<evidence type="ECO:0000256" key="6">
    <source>
        <dbReference type="PIRSR" id="PIRSR000185-3"/>
    </source>
</evidence>
<proteinExistence type="inferred from homology"/>
<dbReference type="Pfam" id="PF02812">
    <property type="entry name" value="ELFV_dehydrog_N"/>
    <property type="match status" value="1"/>
</dbReference>
<dbReference type="InterPro" id="IPR014362">
    <property type="entry name" value="Glu_DH"/>
</dbReference>
<dbReference type="InterPro" id="IPR033922">
    <property type="entry name" value="NAD_bind_Glu_DH"/>
</dbReference>
<dbReference type="InterPro" id="IPR006096">
    <property type="entry name" value="Glu/Leu/Phe/Val/Trp_DH_C"/>
</dbReference>
<dbReference type="PIRSF" id="PIRSF000185">
    <property type="entry name" value="Glu_DH"/>
    <property type="match status" value="1"/>
</dbReference>
<accession>A0A0M2UU29</accession>
<comment type="similarity">
    <text evidence="1 3 7">Belongs to the Glu/Leu/Phe/Val dehydrogenases family.</text>
</comment>
<dbReference type="PANTHER" id="PTHR11606">
    <property type="entry name" value="GLUTAMATE DEHYDROGENASE"/>
    <property type="match status" value="1"/>
</dbReference>
<dbReference type="InterPro" id="IPR006095">
    <property type="entry name" value="Glu/Leu/Phe/Val/Trp_DH"/>
</dbReference>
<comment type="caution">
    <text evidence="9">The sequence shown here is derived from an EMBL/GenBank/DDBJ whole genome shotgun (WGS) entry which is preliminary data.</text>
</comment>
<feature type="binding site" evidence="5">
    <location>
        <position position="70"/>
    </location>
    <ligand>
        <name>substrate</name>
    </ligand>
</feature>
<evidence type="ECO:0000259" key="8">
    <source>
        <dbReference type="SMART" id="SM00839"/>
    </source>
</evidence>
<dbReference type="PANTHER" id="PTHR11606:SF13">
    <property type="entry name" value="GLUTAMATE DEHYDROGENASE 1, MITOCHONDRIAL"/>
    <property type="match status" value="1"/>
</dbReference>
<dbReference type="GO" id="GO:0006538">
    <property type="term" value="P:L-glutamate catabolic process"/>
    <property type="evidence" value="ECO:0007669"/>
    <property type="project" value="TreeGrafter"/>
</dbReference>
<evidence type="ECO:0000256" key="5">
    <source>
        <dbReference type="PIRSR" id="PIRSR000185-2"/>
    </source>
</evidence>
<keyword evidence="5" id="KW-0547">Nucleotide-binding</keyword>
<evidence type="ECO:0000256" key="2">
    <source>
        <dbReference type="ARBA" id="ARBA00023002"/>
    </source>
</evidence>
<dbReference type="Gene3D" id="3.40.50.10860">
    <property type="entry name" value="Leucine Dehydrogenase, chain A, domain 1"/>
    <property type="match status" value="1"/>
</dbReference>
<dbReference type="Pfam" id="PF00208">
    <property type="entry name" value="ELFV_dehydrog"/>
    <property type="match status" value="1"/>
</dbReference>
<dbReference type="EMBL" id="LAQJ01000305">
    <property type="protein sequence ID" value="KKO17984.1"/>
    <property type="molecule type" value="Genomic_DNA"/>
</dbReference>
<dbReference type="SMART" id="SM00839">
    <property type="entry name" value="ELFV_dehydrog"/>
    <property type="match status" value="1"/>
</dbReference>
<feature type="binding site" evidence="5">
    <location>
        <position position="221"/>
    </location>
    <ligand>
        <name>NAD(+)</name>
        <dbReference type="ChEBI" id="CHEBI:57540"/>
    </ligand>
</feature>
<feature type="site" description="Important for catalysis" evidence="6">
    <location>
        <position position="146"/>
    </location>
</feature>
<dbReference type="PATRIC" id="fig|380242.3.peg.4098"/>
<dbReference type="SUPFAM" id="SSF53223">
    <property type="entry name" value="Aminoacid dehydrogenase-like, N-terminal domain"/>
    <property type="match status" value="1"/>
</dbReference>
<evidence type="ECO:0000313" key="10">
    <source>
        <dbReference type="Proteomes" id="UP000034954"/>
    </source>
</evidence>
<evidence type="ECO:0000256" key="3">
    <source>
        <dbReference type="PIRNR" id="PIRNR000185"/>
    </source>
</evidence>
<dbReference type="CDD" id="cd01076">
    <property type="entry name" value="NAD_bind_1_Glu_DH"/>
    <property type="match status" value="1"/>
</dbReference>
<dbReference type="PRINTS" id="PR00082">
    <property type="entry name" value="GLFDHDRGNASE"/>
</dbReference>
<dbReference type="InterPro" id="IPR006097">
    <property type="entry name" value="Glu/Leu/Phe/Val/Trp_DH_dimer"/>
</dbReference>
<reference evidence="9 10" key="1">
    <citation type="journal article" date="2013" name="BMC Microbiol.">
        <title>Identification of the type II cytochrome c maturation pathway in anammox bacteria by comparative genomics.</title>
        <authorList>
            <person name="Ferousi C."/>
            <person name="Speth D.R."/>
            <person name="Reimann J."/>
            <person name="Op den Camp H.J."/>
            <person name="Allen J.W."/>
            <person name="Keltjens J.T."/>
            <person name="Jetten M.S."/>
        </authorList>
    </citation>
    <scope>NUCLEOTIDE SEQUENCE [LARGE SCALE GENOMIC DNA]</scope>
    <source>
        <strain evidence="9">RU1</strain>
    </source>
</reference>
<gene>
    <name evidence="9" type="ORF">BROFUL_03327</name>
</gene>
<evidence type="ECO:0000256" key="4">
    <source>
        <dbReference type="PIRSR" id="PIRSR000185-1"/>
    </source>
</evidence>